<name>A0A4U5PFL7_STECR</name>
<organism evidence="2 3">
    <name type="scientific">Steinernema carpocapsae</name>
    <name type="common">Entomopathogenic nematode</name>
    <dbReference type="NCBI Taxonomy" id="34508"/>
    <lineage>
        <taxon>Eukaryota</taxon>
        <taxon>Metazoa</taxon>
        <taxon>Ecdysozoa</taxon>
        <taxon>Nematoda</taxon>
        <taxon>Chromadorea</taxon>
        <taxon>Rhabditida</taxon>
        <taxon>Tylenchina</taxon>
        <taxon>Panagrolaimomorpha</taxon>
        <taxon>Strongyloidoidea</taxon>
        <taxon>Steinernematidae</taxon>
        <taxon>Steinernema</taxon>
    </lineage>
</organism>
<evidence type="ECO:0000313" key="2">
    <source>
        <dbReference type="EMBL" id="TKR95031.1"/>
    </source>
</evidence>
<comment type="caution">
    <text evidence="2">The sequence shown here is derived from an EMBL/GenBank/DDBJ whole genome shotgun (WGS) entry which is preliminary data.</text>
</comment>
<gene>
    <name evidence="2" type="ORF">L596_009254</name>
</gene>
<accession>A0A4U5PFL7</accession>
<keyword evidence="3" id="KW-1185">Reference proteome</keyword>
<dbReference type="EMBL" id="AZBU02000002">
    <property type="protein sequence ID" value="TKR95031.1"/>
    <property type="molecule type" value="Genomic_DNA"/>
</dbReference>
<evidence type="ECO:0000256" key="1">
    <source>
        <dbReference type="SAM" id="MobiDB-lite"/>
    </source>
</evidence>
<evidence type="ECO:0000313" key="3">
    <source>
        <dbReference type="Proteomes" id="UP000298663"/>
    </source>
</evidence>
<reference evidence="2 3" key="2">
    <citation type="journal article" date="2019" name="G3 (Bethesda)">
        <title>Hybrid Assembly of the Genome of the Entomopathogenic Nematode Steinernema carpocapsae Identifies the X-Chromosome.</title>
        <authorList>
            <person name="Serra L."/>
            <person name="Macchietto M."/>
            <person name="Macias-Munoz A."/>
            <person name="McGill C.J."/>
            <person name="Rodriguez I.M."/>
            <person name="Rodriguez B."/>
            <person name="Murad R."/>
            <person name="Mortazavi A."/>
        </authorList>
    </citation>
    <scope>NUCLEOTIDE SEQUENCE [LARGE SCALE GENOMIC DNA]</scope>
    <source>
        <strain evidence="2 3">ALL</strain>
    </source>
</reference>
<dbReference type="Proteomes" id="UP000298663">
    <property type="component" value="Unassembled WGS sequence"/>
</dbReference>
<feature type="region of interest" description="Disordered" evidence="1">
    <location>
        <begin position="1"/>
        <end position="20"/>
    </location>
</feature>
<dbReference type="AlphaFoldDB" id="A0A4U5PFL7"/>
<proteinExistence type="predicted"/>
<feature type="region of interest" description="Disordered" evidence="1">
    <location>
        <begin position="77"/>
        <end position="98"/>
    </location>
</feature>
<sequence>MKRRDPLGSMESAHRLSTSTPSWATWDCWERCVGIRKTMGSDVIEQRFSKFLLGIAFADDVLLVFDGDGEDGLDAEGAYQHSPEPEPASFTYFKNRGS</sequence>
<reference evidence="2 3" key="1">
    <citation type="journal article" date="2015" name="Genome Biol.">
        <title>Comparative genomics of Steinernema reveals deeply conserved gene regulatory networks.</title>
        <authorList>
            <person name="Dillman A.R."/>
            <person name="Macchietto M."/>
            <person name="Porter C.F."/>
            <person name="Rogers A."/>
            <person name="Williams B."/>
            <person name="Antoshechkin I."/>
            <person name="Lee M.M."/>
            <person name="Goodwin Z."/>
            <person name="Lu X."/>
            <person name="Lewis E.E."/>
            <person name="Goodrich-Blair H."/>
            <person name="Stock S.P."/>
            <person name="Adams B.J."/>
            <person name="Sternberg P.W."/>
            <person name="Mortazavi A."/>
        </authorList>
    </citation>
    <scope>NUCLEOTIDE SEQUENCE [LARGE SCALE GENOMIC DNA]</scope>
    <source>
        <strain evidence="2 3">ALL</strain>
    </source>
</reference>
<protein>
    <submittedName>
        <fullName evidence="2">Uncharacterized protein</fullName>
    </submittedName>
</protein>